<organism evidence="2">
    <name type="scientific">Aplanochytrium stocchinoi</name>
    <dbReference type="NCBI Taxonomy" id="215587"/>
    <lineage>
        <taxon>Eukaryota</taxon>
        <taxon>Sar</taxon>
        <taxon>Stramenopiles</taxon>
        <taxon>Bigyra</taxon>
        <taxon>Labyrinthulomycetes</taxon>
        <taxon>Thraustochytrida</taxon>
        <taxon>Thraustochytriidae</taxon>
        <taxon>Aplanochytrium</taxon>
    </lineage>
</organism>
<dbReference type="InterPro" id="IPR052036">
    <property type="entry name" value="Hydrolase/PRTase-associated"/>
</dbReference>
<feature type="compositionally biased region" description="Polar residues" evidence="1">
    <location>
        <begin position="134"/>
        <end position="151"/>
    </location>
</feature>
<dbReference type="PANTHER" id="PTHR31299:SF0">
    <property type="entry name" value="ESTERASE, PUTATIVE (AFU_ORTHOLOGUE AFUA_1G05850)-RELATED"/>
    <property type="match status" value="1"/>
</dbReference>
<dbReference type="AlphaFoldDB" id="A0A7S3LLX0"/>
<accession>A0A7S3LLX0</accession>
<dbReference type="Gene3D" id="3.30.1870.10">
    <property type="entry name" value="EreA-like, domain 2"/>
    <property type="match status" value="1"/>
</dbReference>
<evidence type="ECO:0008006" key="3">
    <source>
        <dbReference type="Google" id="ProtNLM"/>
    </source>
</evidence>
<evidence type="ECO:0000256" key="1">
    <source>
        <dbReference type="SAM" id="MobiDB-lite"/>
    </source>
</evidence>
<dbReference type="SUPFAM" id="SSF159501">
    <property type="entry name" value="EreA/ChaN-like"/>
    <property type="match status" value="2"/>
</dbReference>
<dbReference type="InterPro" id="IPR007815">
    <property type="entry name" value="Emycin_Estase"/>
</dbReference>
<dbReference type="InterPro" id="IPR014622">
    <property type="entry name" value="UCP036794_erythomycin"/>
</dbReference>
<protein>
    <recommendedName>
        <fullName evidence="3">Erythromycin esterase</fullName>
    </recommendedName>
</protein>
<feature type="compositionally biased region" description="Basic and acidic residues" evidence="1">
    <location>
        <begin position="124"/>
        <end position="133"/>
    </location>
</feature>
<dbReference type="CDD" id="cd14728">
    <property type="entry name" value="Ere-like"/>
    <property type="match status" value="1"/>
</dbReference>
<dbReference type="EMBL" id="HBIN01002532">
    <property type="protein sequence ID" value="CAE0431346.1"/>
    <property type="molecule type" value="Transcribed_RNA"/>
</dbReference>
<feature type="compositionally biased region" description="Basic and acidic residues" evidence="1">
    <location>
        <begin position="152"/>
        <end position="173"/>
    </location>
</feature>
<dbReference type="GO" id="GO:0046677">
    <property type="term" value="P:response to antibiotic"/>
    <property type="evidence" value="ECO:0007669"/>
    <property type="project" value="InterPro"/>
</dbReference>
<reference evidence="2" key="1">
    <citation type="submission" date="2021-01" db="EMBL/GenBank/DDBJ databases">
        <authorList>
            <person name="Corre E."/>
            <person name="Pelletier E."/>
            <person name="Niang G."/>
            <person name="Scheremetjew M."/>
            <person name="Finn R."/>
            <person name="Kale V."/>
            <person name="Holt S."/>
            <person name="Cochrane G."/>
            <person name="Meng A."/>
            <person name="Brown T."/>
            <person name="Cohen L."/>
        </authorList>
    </citation>
    <scope>NUCLEOTIDE SEQUENCE</scope>
    <source>
        <strain evidence="2">GSBS06</strain>
    </source>
</reference>
<dbReference type="Pfam" id="PF05139">
    <property type="entry name" value="Erythro_esteras"/>
    <property type="match status" value="1"/>
</dbReference>
<dbReference type="Gene3D" id="3.40.1660.10">
    <property type="entry name" value="EreA-like (biosynthetic domain)"/>
    <property type="match status" value="2"/>
</dbReference>
<sequence>MEDYSGTEIDMAASVVSREALSLSSLRYSNFQSIRHAIGPNCKIVMLGEASHGTQEFYEFRRDLTQALVEHEGFNVVLCEGDFPPFWRLNEYIGAVKTKKTVNWRLGQSAPAIISQEDELKKNTEVKTEEHATASDNGTLRLSGADNSSGDISHKNPESTTEHNRKNSVREDEMKAMDGLKHRFPRWMWHNEPFRELIQWLKVHNSSTEVPTALLGLDIYSLFASADEVIKYLSTADPALAKIAILNYSTLNSFRDDATEYAYCLAQGTVEPQAVPVAKVLQEMMRKQMKLQTWEYDGDAFFSGSENAHAVKAAEAYYRKSFMGGVVTWNLRDSAMADFVDSAIKYVERKNPNIQARVIIWAHNSHLGDSEATDKKKRRQYNLGNLLRQRYSLERTFTVGFSTDHGTVRAAKKWGAVDEVMDLIPSLSGSHGELFHKVSRIIANPDFGLFMRTNERHPRAVTNECLTELAKPRIQRFIGVQYVKRSERQSHYIRCDISKQYDLLIHMDKTSGLQPVKESKGVVKIPLHGDYPRWNKYAKNEDVEEEREDDFDP</sequence>
<evidence type="ECO:0000313" key="2">
    <source>
        <dbReference type="EMBL" id="CAE0431346.1"/>
    </source>
</evidence>
<gene>
    <name evidence="2" type="ORF">ASTO00021_LOCUS1683</name>
</gene>
<dbReference type="PANTHER" id="PTHR31299">
    <property type="entry name" value="ESTERASE, PUTATIVE (AFU_ORTHOLOGUE AFUA_1G05850)-RELATED"/>
    <property type="match status" value="1"/>
</dbReference>
<name>A0A7S3LLX0_9STRA</name>
<proteinExistence type="predicted"/>
<dbReference type="PIRSF" id="PIRSF036794">
    <property type="entry name" value="UCP_erythr_ester"/>
    <property type="match status" value="1"/>
</dbReference>
<feature type="region of interest" description="Disordered" evidence="1">
    <location>
        <begin position="124"/>
        <end position="173"/>
    </location>
</feature>